<organism evidence="2 3">
    <name type="scientific">Jannaschia faecimaris</name>
    <dbReference type="NCBI Taxonomy" id="1244108"/>
    <lineage>
        <taxon>Bacteria</taxon>
        <taxon>Pseudomonadati</taxon>
        <taxon>Pseudomonadota</taxon>
        <taxon>Alphaproteobacteria</taxon>
        <taxon>Rhodobacterales</taxon>
        <taxon>Roseobacteraceae</taxon>
        <taxon>Jannaschia</taxon>
    </lineage>
</organism>
<reference evidence="3" key="1">
    <citation type="submission" date="2016-10" db="EMBL/GenBank/DDBJ databases">
        <authorList>
            <person name="Varghese N."/>
            <person name="Submissions S."/>
        </authorList>
    </citation>
    <scope>NUCLEOTIDE SEQUENCE [LARGE SCALE GENOMIC DNA]</scope>
    <source>
        <strain evidence="3">DSM 100420</strain>
    </source>
</reference>
<evidence type="ECO:0000256" key="1">
    <source>
        <dbReference type="SAM" id="Phobius"/>
    </source>
</evidence>
<dbReference type="Proteomes" id="UP000198914">
    <property type="component" value="Unassembled WGS sequence"/>
</dbReference>
<protein>
    <submittedName>
        <fullName evidence="2">Uncharacterized protein</fullName>
    </submittedName>
</protein>
<proteinExistence type="predicted"/>
<gene>
    <name evidence="2" type="ORF">SAMN05444004_11252</name>
</gene>
<keyword evidence="3" id="KW-1185">Reference proteome</keyword>
<dbReference type="RefSeq" id="WP_092646631.1">
    <property type="nucleotide sequence ID" value="NZ_FNPX01000012.1"/>
</dbReference>
<dbReference type="AlphaFoldDB" id="A0A1H3SIS8"/>
<dbReference type="STRING" id="1244108.SAMN05444004_11252"/>
<dbReference type="EMBL" id="FNPX01000012">
    <property type="protein sequence ID" value="SDZ37872.1"/>
    <property type="molecule type" value="Genomic_DNA"/>
</dbReference>
<name>A0A1H3SIS8_9RHOB</name>
<dbReference type="OrthoDB" id="7779177at2"/>
<keyword evidence="1" id="KW-0812">Transmembrane</keyword>
<feature type="transmembrane region" description="Helical" evidence="1">
    <location>
        <begin position="20"/>
        <end position="41"/>
    </location>
</feature>
<sequence>MSAPDTNLEKQAKNHFGPIIGIAAGVVFVGILLIAYLFFIVSPEENMSTGAAVQTDGDVTITESAAATE</sequence>
<keyword evidence="1" id="KW-1133">Transmembrane helix</keyword>
<evidence type="ECO:0000313" key="2">
    <source>
        <dbReference type="EMBL" id="SDZ37872.1"/>
    </source>
</evidence>
<evidence type="ECO:0000313" key="3">
    <source>
        <dbReference type="Proteomes" id="UP000198914"/>
    </source>
</evidence>
<accession>A0A1H3SIS8</accession>
<keyword evidence="1" id="KW-0472">Membrane</keyword>